<dbReference type="Pfam" id="PF12802">
    <property type="entry name" value="MarR_2"/>
    <property type="match status" value="1"/>
</dbReference>
<dbReference type="PRINTS" id="PR00598">
    <property type="entry name" value="HTHMARR"/>
</dbReference>
<dbReference type="SMART" id="SM00347">
    <property type="entry name" value="HTH_MARR"/>
    <property type="match status" value="1"/>
</dbReference>
<dbReference type="InterPro" id="IPR000835">
    <property type="entry name" value="HTH_MarR-typ"/>
</dbReference>
<reference evidence="2" key="1">
    <citation type="journal article" date="2020" name="mSystems">
        <title>Genome- and Community-Level Interaction Insights into Carbon Utilization and Element Cycling Functions of Hydrothermarchaeota in Hydrothermal Sediment.</title>
        <authorList>
            <person name="Zhou Z."/>
            <person name="Liu Y."/>
            <person name="Xu W."/>
            <person name="Pan J."/>
            <person name="Luo Z.H."/>
            <person name="Li M."/>
        </authorList>
    </citation>
    <scope>NUCLEOTIDE SEQUENCE [LARGE SCALE GENOMIC DNA]</scope>
    <source>
        <strain evidence="2">HyVt-489</strain>
    </source>
</reference>
<dbReference type="PANTHER" id="PTHR33164:SF57">
    <property type="entry name" value="MARR-FAMILY TRANSCRIPTIONAL REGULATOR"/>
    <property type="match status" value="1"/>
</dbReference>
<dbReference type="EMBL" id="DRMN01000187">
    <property type="protein sequence ID" value="HFB54829.1"/>
    <property type="molecule type" value="Genomic_DNA"/>
</dbReference>
<proteinExistence type="predicted"/>
<dbReference type="GO" id="GO:0006950">
    <property type="term" value="P:response to stress"/>
    <property type="evidence" value="ECO:0007669"/>
    <property type="project" value="TreeGrafter"/>
</dbReference>
<dbReference type="Proteomes" id="UP000886042">
    <property type="component" value="Unassembled WGS sequence"/>
</dbReference>
<dbReference type="GO" id="GO:0003700">
    <property type="term" value="F:DNA-binding transcription factor activity"/>
    <property type="evidence" value="ECO:0007669"/>
    <property type="project" value="InterPro"/>
</dbReference>
<name>A0A7C3FXX7_9PROT</name>
<evidence type="ECO:0000259" key="1">
    <source>
        <dbReference type="PROSITE" id="PS50995"/>
    </source>
</evidence>
<dbReference type="InterPro" id="IPR039422">
    <property type="entry name" value="MarR/SlyA-like"/>
</dbReference>
<protein>
    <submittedName>
        <fullName evidence="2">MarR family transcriptional regulator</fullName>
    </submittedName>
</protein>
<dbReference type="Gene3D" id="1.10.10.10">
    <property type="entry name" value="Winged helix-like DNA-binding domain superfamily/Winged helix DNA-binding domain"/>
    <property type="match status" value="1"/>
</dbReference>
<feature type="domain" description="HTH marR-type" evidence="1">
    <location>
        <begin position="1"/>
        <end position="153"/>
    </location>
</feature>
<dbReference type="PANTHER" id="PTHR33164">
    <property type="entry name" value="TRANSCRIPTIONAL REGULATOR, MARR FAMILY"/>
    <property type="match status" value="1"/>
</dbReference>
<evidence type="ECO:0000313" key="2">
    <source>
        <dbReference type="EMBL" id="HFB54829.1"/>
    </source>
</evidence>
<accession>A0A7C3FXX7</accession>
<comment type="caution">
    <text evidence="2">The sequence shown here is derived from an EMBL/GenBank/DDBJ whole genome shotgun (WGS) entry which is preliminary data.</text>
</comment>
<dbReference type="AlphaFoldDB" id="A0A7C3FXX7"/>
<sequence length="163" mass="18730">MYFMTQTNMNIADMDIEKLRTWLILLRRVGSLKKSMDAVFHENFGVSLSRFDVLSALERSDKDGLKAGELTKLLVVTDGNTTQVTNKLVRDGLLVRRTDHRDRRCVIYALTDAGRDMFHKMAANNMKQVAHIFREFDAQDLTTLQNLLEKFDKDGSTRTQDIS</sequence>
<organism evidence="2">
    <name type="scientific">Hellea balneolensis</name>
    <dbReference type="NCBI Taxonomy" id="287478"/>
    <lineage>
        <taxon>Bacteria</taxon>
        <taxon>Pseudomonadati</taxon>
        <taxon>Pseudomonadota</taxon>
        <taxon>Alphaproteobacteria</taxon>
        <taxon>Maricaulales</taxon>
        <taxon>Robiginitomaculaceae</taxon>
        <taxon>Hellea</taxon>
    </lineage>
</organism>
<dbReference type="PROSITE" id="PS50995">
    <property type="entry name" value="HTH_MARR_2"/>
    <property type="match status" value="1"/>
</dbReference>
<gene>
    <name evidence="2" type="ORF">ENJ46_02805</name>
</gene>
<dbReference type="SUPFAM" id="SSF46785">
    <property type="entry name" value="Winged helix' DNA-binding domain"/>
    <property type="match status" value="1"/>
</dbReference>
<dbReference type="InterPro" id="IPR036390">
    <property type="entry name" value="WH_DNA-bd_sf"/>
</dbReference>
<dbReference type="InterPro" id="IPR036388">
    <property type="entry name" value="WH-like_DNA-bd_sf"/>
</dbReference>